<dbReference type="Proteomes" id="UP001150581">
    <property type="component" value="Unassembled WGS sequence"/>
</dbReference>
<evidence type="ECO:0000313" key="1">
    <source>
        <dbReference type="EMBL" id="KAJ1899758.1"/>
    </source>
</evidence>
<dbReference type="EMBL" id="JANBPG010000128">
    <property type="protein sequence ID" value="KAJ1899758.1"/>
    <property type="molecule type" value="Genomic_DNA"/>
</dbReference>
<dbReference type="EC" id="2.3.1.86" evidence="1"/>
<protein>
    <submittedName>
        <fullName evidence="1">Fatty acid synthase alpha subunit Lsd1</fullName>
        <ecNumber evidence="1">2.3.1.86</ecNumber>
    </submittedName>
</protein>
<accession>A0ACC1IS73</accession>
<keyword evidence="1" id="KW-0808">Transferase</keyword>
<evidence type="ECO:0000313" key="2">
    <source>
        <dbReference type="Proteomes" id="UP001150581"/>
    </source>
</evidence>
<gene>
    <name evidence="1" type="primary">fas2_5</name>
    <name evidence="1" type="ORF">LPJ66_001914</name>
</gene>
<keyword evidence="1" id="KW-0012">Acyltransferase</keyword>
<keyword evidence="2" id="KW-1185">Reference proteome</keyword>
<name>A0ACC1IS73_9FUNG</name>
<sequence length="3730" mass="413370">YPAQPEGLPCFDLIRVLFKHMRETFLRGNDVHVAADKLSTSAARQAVINAYYSAQVLVAEDDESAAAVAAPALFDCAAKGTAGLFAIFGGQGNVEEYFDETQEVFDTYEPLVRDFAEKMAASLKRAACTPQAQTVCAKGLDIMAWLSSPESRPDLHYLLSVAISLPIVGFTQLLNVLVLCKVTKLAPGTIAELFKGATGHSQGIITSVVFASMTDMDSFYALSEKALGTLFAISMHSQLAHPPTTINPAILEDSLENAEGTPGPMLSISRLRQSEVEKHIEATNRHLPADRQVALSLINGPRSFVITGPPQSLYGLNLSLRKLKAPAGLDQNRIPFSQRKLQFSTRFLPITGPFHSEYLAAAPENAMRDIHANGWELHAADLRIPVISGDDGSMLSEEKDLSRKLVDSLCVLPVDWIKATAVEGVTHMVDFGPGGVSGIGGLTNRNKEGTGLRVVLAGALESSNHDLSAKSALFDTRASSVVYSQNWQRDYAPRLVRTECDGQLQIDTPMSRLLGKPPVMVAGMTPSTVSEVFVSAVMRAGYHIELSGGGHFNEAMLRNKVDKILKLVDPGLGVTINSIYINPFLWNIQYPAMQGMRREGVPMEGLCIGAGVPSFEVTNEIISSISAVGFRHIGLKPGSVATIRLVIKIAQANPDFPILLQWTGGRAGGHHSFEDFHQPILETYGAIRAQRNIVLVAGSGFGGVDDTLPYLTGEWSRRFDCAPMPFDGCLFGSRVMVAKEGMASDAVKEAIVAAPGIDDSEWEKTYRGPTGGIVTVLSELGEPIHKIATRGVMLWKEMDDTIFSLPREKRLPVLMAKKDYIIKRLNDDFQKPWFGRKADGKSADLEEMTYAEVANRMVEVLYISHQSRWIDITMRNLVGDYLLRLEERFSTTEKPALLQSFDQLNDPFAQVQTIIDAYPESSTQLLTTEDVQYFINLCMRPGQKPVPFIPVMDKDFHIWFKKDSLWQAEDVDAVPGQDVGRVCILQGPVAVRYATKANEPVKSILDGIYHGQIAALLERYYGGDESAVPTVSYLGNPPAVHALPAHVKVESTETERVFTAPRVKAQLPETDAWLKALAGSELNWLRAFLTSPTVSQDRTYVSNIVQRVLRPRPGQVVKVALREGRPYAVEVIDASGLKALDFSIDADNTMIHFNMYSSPRGTQCTLELLFRYQAQMPSVPIHEVMEGRNERIKKFYAQVWFENSKEGEDVIGIVDPEFEFTHSNEEIRKEDIRQFCLVVGNQSERYVEHKDGVVYAPMDFAGRACWPMTCKTILPQIVDGDVLNLVHMSNGFRMVDGAEPLKAGDIVESKAKIIEVTIEETGKRSRIRGHVYRDGKPVVEITTSFFYRGAFTDFADTYRNIDEQPSRVTLATTKDIAVLKSKEWFVPLESACHELQPGSTLEFRLSSRYRFKSRTVYSNIVTTGRVMVQVSTKEFVHIADVVYECGESYGNPVVEYLKRHGQPIEDSFYFENGGYSVMPRGSEFSSITHSPGINDPYSNISSDHNPIHTNAYFADYADLPGTITHGMWTSASTRKFVETFAADNHPERVKAYEVDFVGMVLPNDQLETKLYHVGMKDGRKLIKVATFNQHGDKVIEGMAEVEQPITGYTFTGQGSQETGMGMELYERSETARQLWDRADKHMLGTFGFSIIDIVRNNPKERTVYFGGDKGAKIRENYCSLTYETVDADGNSKVLRLFPDIVEDSPFYTFKSPNGLLQATQFTQPALMLFELSSYADMRAKSLIQKNAPFAGHSLGEYGALSAIGEVLAVEAVVDVGFYRGMTMQRAVERDSQNRSQYSMMAVNPARVGKSFSQEALEFVISSIRHQSKGLLEIVNHNVENWQYVVAGELRLLDTLTNVLNFIFSQKIDVAKLIKDMPLEEVQEQLGQIVDGALVKADEKRARDGFIVLDRGHATIPLTGIDVPFHSSFLLSGVGPFRNFLLKKLRVNDINYSLLKHLYIPNLTAMPFEVTKAYFEDVLELTGSARITRVLKSWDDAMLADPAEVQRLSHVLLVELLAYQFASPVRWIETQDHLFKGYGIERFIEIGPSPTLCGMAQRTLKFKYEAYDDAIAHRRSTLCYSKNEKELYYTYEPEPEAEAEAAPAAAASATPVAAAVAAPVAVAAAPAPAAGGGAAIDDVPIKAIDIIHTIVCQKLKKSLDEVPVSKSIKELVGGKSTMQNEILGDLQKEFGNDVPEKSEETPLNELAGSMTSFAGALGKHSASQVARLISSKLPGGFTQSTARSYLQASYGLGQQRQDGLLLLGLTQEPAARLGGEADAKAWLDSLAQLYAKRAGISYSAAGSGSANGAAGAAVAVVNSEAFDKAQREQRRLITQQLEVLARYLGVDLRQGDRAFEASKVETGMLQAEVDLWMEEHGEFYANGIKPSFDARKARTFDSYWNWARQDALILYYEILFGRLHEVDREITSRCIRLMNRANPALMRHMAYHIAKTDASKGETYKLARELAEMLYENCEVALTHPPMYKDVDFPTGPRTEVTASGDIKYAEVQRADERKLLDYVHKMQAGGELTQFSGRQRVEQSLAKIYRIIKQQNSMKKDSKLAIQGLYTDVLRSLRMSPKIMEESGARRIFSRSRMALAPDGSAAAPAAIPEPIPKETIPFLHLKRKLSTGEWEFNSRLTGMYLDVLTEMCKNGQTFENKNVLMTGCGKDSIGAEVLKGLLTGGAKVVVTTSRYNRENMLYYQGIYQECGARGSTLIVVPFNQGSLQDVKKLVEFIYDDSPRSENLGWDLDYVIPFAAIPEQGREITDIDSRSELAHRIMLTNLLRLLGEIKTCKAARGFDTRPAQVILPLSPNHGLFGSDGLYSESKISLETLFNRWYSESWGAYLTITGTVIGWTRGTGLMNANNIVAEGIEKLGVRTFSTQEMAFNILGLMHPTINALAQSEPVWADLNGGFQFIPDLKDATARLRASIRESSEVKKAVAADSSLDFKAVAGAKNENMHKSRIVKPRANHKFPFPNHSAYDKLEHLRHLQGMVNLDKVVVVTGYGEVGPYGNAETRWEMEAFGEFSLEGCIELAWIMGYIKHFNGRLKNKQLYTGWVDAKTDEPVEDKDIKARYEKQILEHTGVRLIDADLLDGYDPLKKPMLRELQIEHDMEPFESSAEDAANFKLRNEDKVDVWENADSSWSVRFLKGATLMVPKALRFDRLVAAQIPTGWDPVRYGIPKDIAAQIDPITCYVLVATVEALVRSGITDPYEFYKYVHVSEVGNTMGSGVGGMQSNKKMFRERYFDRDVQNDVLQETFINTMAAWVNLLMLSSSGPIKPTVGACATSVLSIDVAIDTIQTGKAKIVLCGGFDFFQEDGSFEFAQMKATSNSVDEFARGRTPAEMSRPCTTTRNGFMEGEGAGILTVMSATVALEIGVPIYGILAMCGTATDKEGRSVPAPGQGILTSAREVPSAVPSPLLDINYRRRQLDLRRTAIKQWTESELGYIKAEVEALKGSAIGLPCDEEVFVRERSEFIEKEAKRQLGEALELWGNHFWRQDPRIAPLRGSLAVWGLTVDDIGVASFHGTSTKANDKNESQVVESQFQKLGRTPGNACPVICQKWLTGHPKGAAAAWMLNGVLQVLRTGIIPGNRNADNIAAELEKFEHVMYPSRSIQTDGIKAGLLKSFGFGQVGGEVLVLHPDYLLAVLSEEQLEVYVAKVKAREAKSYRYWHNSLTGAHPFVQVKDAPPYTEAQESQVYLNPLARAEYDPSTKKYLFKRTDQTTAPKF</sequence>
<proteinExistence type="predicted"/>
<reference evidence="1" key="1">
    <citation type="submission" date="2022-07" db="EMBL/GenBank/DDBJ databases">
        <title>Phylogenomic reconstructions and comparative analyses of Kickxellomycotina fungi.</title>
        <authorList>
            <person name="Reynolds N.K."/>
            <person name="Stajich J.E."/>
            <person name="Barry K."/>
            <person name="Grigoriev I.V."/>
            <person name="Crous P."/>
            <person name="Smith M.E."/>
        </authorList>
    </citation>
    <scope>NUCLEOTIDE SEQUENCE</scope>
    <source>
        <strain evidence="1">Benny 63K</strain>
    </source>
</reference>
<comment type="caution">
    <text evidence="1">The sequence shown here is derived from an EMBL/GenBank/DDBJ whole genome shotgun (WGS) entry which is preliminary data.</text>
</comment>
<organism evidence="1 2">
    <name type="scientific">Kickxella alabastrina</name>
    <dbReference type="NCBI Taxonomy" id="61397"/>
    <lineage>
        <taxon>Eukaryota</taxon>
        <taxon>Fungi</taxon>
        <taxon>Fungi incertae sedis</taxon>
        <taxon>Zoopagomycota</taxon>
        <taxon>Kickxellomycotina</taxon>
        <taxon>Kickxellomycetes</taxon>
        <taxon>Kickxellales</taxon>
        <taxon>Kickxellaceae</taxon>
        <taxon>Kickxella</taxon>
    </lineage>
</organism>
<feature type="non-terminal residue" evidence="1">
    <location>
        <position position="1"/>
    </location>
</feature>